<comment type="subcellular location">
    <subcellularLocation>
        <location evidence="1 8">Cell membrane</location>
        <topology evidence="1 8">Multi-pass membrane protein</topology>
    </subcellularLocation>
</comment>
<feature type="transmembrane region" description="Helical" evidence="8">
    <location>
        <begin position="116"/>
        <end position="136"/>
    </location>
</feature>
<dbReference type="EMBL" id="BSTJ01000009">
    <property type="protein sequence ID" value="GLY78306.1"/>
    <property type="molecule type" value="Genomic_DNA"/>
</dbReference>
<dbReference type="InterPro" id="IPR002781">
    <property type="entry name" value="TM_pro_TauE-like"/>
</dbReference>
<keyword evidence="7 8" id="KW-0472">Membrane</keyword>
<evidence type="ECO:0000256" key="5">
    <source>
        <dbReference type="ARBA" id="ARBA00022692"/>
    </source>
</evidence>
<keyword evidence="3" id="KW-0813">Transport</keyword>
<dbReference type="PANTHER" id="PTHR30269">
    <property type="entry name" value="TRANSMEMBRANE PROTEIN YFCA"/>
    <property type="match status" value="1"/>
</dbReference>
<evidence type="ECO:0000256" key="8">
    <source>
        <dbReference type="RuleBase" id="RU363041"/>
    </source>
</evidence>
<comment type="similarity">
    <text evidence="2 8">Belongs to the 4-toluene sulfonate uptake permease (TSUP) (TC 2.A.102) family.</text>
</comment>
<feature type="transmembrane region" description="Helical" evidence="8">
    <location>
        <begin position="180"/>
        <end position="208"/>
    </location>
</feature>
<dbReference type="Pfam" id="PF01925">
    <property type="entry name" value="TauE"/>
    <property type="match status" value="1"/>
</dbReference>
<gene>
    <name evidence="9" type="ORF">Airi01_065730</name>
</gene>
<feature type="transmembrane region" description="Helical" evidence="8">
    <location>
        <begin position="228"/>
        <end position="258"/>
    </location>
</feature>
<evidence type="ECO:0000313" key="9">
    <source>
        <dbReference type="EMBL" id="GLY78306.1"/>
    </source>
</evidence>
<name>A0A9W6VU40_9ACTN</name>
<evidence type="ECO:0000256" key="7">
    <source>
        <dbReference type="ARBA" id="ARBA00023136"/>
    </source>
</evidence>
<dbReference type="GO" id="GO:0005886">
    <property type="term" value="C:plasma membrane"/>
    <property type="evidence" value="ECO:0007669"/>
    <property type="project" value="UniProtKB-SubCell"/>
</dbReference>
<keyword evidence="6 8" id="KW-1133">Transmembrane helix</keyword>
<proteinExistence type="inferred from homology"/>
<evidence type="ECO:0000313" key="10">
    <source>
        <dbReference type="Proteomes" id="UP001165135"/>
    </source>
</evidence>
<feature type="transmembrane region" description="Helical" evidence="8">
    <location>
        <begin position="270"/>
        <end position="288"/>
    </location>
</feature>
<feature type="transmembrane region" description="Helical" evidence="8">
    <location>
        <begin position="142"/>
        <end position="159"/>
    </location>
</feature>
<reference evidence="9" key="1">
    <citation type="submission" date="2023-03" db="EMBL/GenBank/DDBJ databases">
        <title>Actinoallomurus iriomotensis NBRC 103681.</title>
        <authorList>
            <person name="Ichikawa N."/>
            <person name="Sato H."/>
            <person name="Tonouchi N."/>
        </authorList>
    </citation>
    <scope>NUCLEOTIDE SEQUENCE</scope>
    <source>
        <strain evidence="9">NBRC 103681</strain>
    </source>
</reference>
<evidence type="ECO:0000256" key="6">
    <source>
        <dbReference type="ARBA" id="ARBA00022989"/>
    </source>
</evidence>
<sequence length="292" mass="28826">MRTPPIVATNQAIAGDTAHTGPARGEAPPPAGAGCPLCLGYGVIVTDVLILLGVGIVAGVVSTVVSLASIVSYPALLALGIPPLSANVTNTVALLFTAVGAAAGSQRELAGQSGRVVRIGALTGLGGATGAALLLLTPAGSFEYVAPILVAGASLVLLAQRRLIAAAAGMGGEHSTPLRFAVFAVAIYSGYFGAAGGILMLAVLGAMLELPLIRVNAVKNVVAGLSNGVAALGFAAFGPVRWAAVLPLAAGFLAGGWLGPALVRRLPGEALRVVVVVCGLAVAVKLGYDAYR</sequence>
<dbReference type="InterPro" id="IPR052017">
    <property type="entry name" value="TSUP"/>
</dbReference>
<evidence type="ECO:0000256" key="3">
    <source>
        <dbReference type="ARBA" id="ARBA00022448"/>
    </source>
</evidence>
<feature type="transmembrane region" description="Helical" evidence="8">
    <location>
        <begin position="49"/>
        <end position="72"/>
    </location>
</feature>
<protein>
    <recommendedName>
        <fullName evidence="8">Probable membrane transporter protein</fullName>
    </recommendedName>
</protein>
<keyword evidence="4 8" id="KW-1003">Cell membrane</keyword>
<evidence type="ECO:0000256" key="4">
    <source>
        <dbReference type="ARBA" id="ARBA00022475"/>
    </source>
</evidence>
<keyword evidence="5 8" id="KW-0812">Transmembrane</keyword>
<comment type="caution">
    <text evidence="9">The sequence shown here is derived from an EMBL/GenBank/DDBJ whole genome shotgun (WGS) entry which is preliminary data.</text>
</comment>
<evidence type="ECO:0000256" key="2">
    <source>
        <dbReference type="ARBA" id="ARBA00009142"/>
    </source>
</evidence>
<dbReference type="Proteomes" id="UP001165135">
    <property type="component" value="Unassembled WGS sequence"/>
</dbReference>
<organism evidence="9 10">
    <name type="scientific">Actinoallomurus iriomotensis</name>
    <dbReference type="NCBI Taxonomy" id="478107"/>
    <lineage>
        <taxon>Bacteria</taxon>
        <taxon>Bacillati</taxon>
        <taxon>Actinomycetota</taxon>
        <taxon>Actinomycetes</taxon>
        <taxon>Streptosporangiales</taxon>
        <taxon>Thermomonosporaceae</taxon>
        <taxon>Actinoallomurus</taxon>
    </lineage>
</organism>
<feature type="transmembrane region" description="Helical" evidence="8">
    <location>
        <begin position="84"/>
        <end position="104"/>
    </location>
</feature>
<dbReference type="PANTHER" id="PTHR30269:SF0">
    <property type="entry name" value="MEMBRANE TRANSPORTER PROTEIN YFCA-RELATED"/>
    <property type="match status" value="1"/>
</dbReference>
<dbReference type="AlphaFoldDB" id="A0A9W6VU40"/>
<accession>A0A9W6VU40</accession>
<evidence type="ECO:0000256" key="1">
    <source>
        <dbReference type="ARBA" id="ARBA00004651"/>
    </source>
</evidence>